<protein>
    <submittedName>
        <fullName evidence="1">Uncharacterized protein</fullName>
    </submittedName>
</protein>
<proteinExistence type="predicted"/>
<dbReference type="KEGG" id="nue:C5F50_05110"/>
<evidence type="ECO:0000313" key="1">
    <source>
        <dbReference type="EMBL" id="QLH06520.1"/>
    </source>
</evidence>
<evidence type="ECO:0000313" key="2">
    <source>
        <dbReference type="Proteomes" id="UP000509478"/>
    </source>
</evidence>
<gene>
    <name evidence="1" type="ORF">C5F50_05110</name>
</gene>
<sequence length="816" mass="89434">MGMGWNNSKFLFVMVFASLILIFNSTTDVIAEEKNPVTGSSISWNEGKIKWLETSYPSTGTAVVQLIDPDMNLNSEKVDNFDVDVWSDTDFAGIDLTMTETDVSSGIFEGTVFFTITDDSSGHRLRVLQGDTIYTKYDDITISETNKNYKLVLIGTATIDGDSVSVIENRITLDKESYVWDDDVSITLVAPELNLDNKSIEKIDDPEKFPIEITTRHFEIKEFNLVETGIDTGIFSGEITLKASEFPNPDYNDSDGISVNFEYAEDNVAIGSAPIILNSFESYAPSVSFDRDVYPVPFGSVDDFADMVSSTPDGRSLFPVHLTAVTTGNLQESETLGSGDLMTHIRIHDANFDISQNVDKIIQDVNGKTVGPLKISVIRDSQTMVLAYAGGSTPNDDGLIDVNDNSPTTARQMGSISEVSPDSGVFELDLAVRYFDGPSSAQCPVTAMFTSLNNDAVFGSEESRFDEPSTETENYCILKGDVLTVEYTYLDEQGNVNVVTDSATFDLRNGTLEANQDVYIIGSDMILTLTDPDLDLDNDKVETYPLDLIEWDSSAATLTMGRLGGEISAFDPEPLNFRETGDSTGVFQLVVEIPHVLQDTYLERGEEIVLEYTDWSPSGASYVGNEEEDVDFTISTSNFGATVNLDKKDYTWNDKVYITVVSPNHNFDSDLVDEIGNIASSKIKISTRQFNLDNYKLVETGTNTGTFTGEVTLVGHVGNMDTVSTGKGPVDGVMPASSKDGITVEFELTEDETVVGSALIKSDKKLSPLKQQLAGVSAKDVVCNDGFSKLYKSDNSAICVKFDTISKLMERGWDEF</sequence>
<accession>A0A7D5R2X7</accession>
<organism evidence="1 2">
    <name type="scientific">Nitrosopumilus ureiphilus</name>
    <dbReference type="NCBI Taxonomy" id="1470067"/>
    <lineage>
        <taxon>Archaea</taxon>
        <taxon>Nitrososphaerota</taxon>
        <taxon>Nitrososphaeria</taxon>
        <taxon>Nitrosopumilales</taxon>
        <taxon>Nitrosopumilaceae</taxon>
        <taxon>Nitrosopumilus</taxon>
    </lineage>
</organism>
<reference evidence="1 2" key="1">
    <citation type="submission" date="2018-02" db="EMBL/GenBank/DDBJ databases">
        <title>Complete genome of Nitrosopumilus ureaphilus PS0.</title>
        <authorList>
            <person name="Qin W."/>
            <person name="Zheng Y."/>
            <person name="Stahl D.A."/>
        </authorList>
    </citation>
    <scope>NUCLEOTIDE SEQUENCE [LARGE SCALE GENOMIC DNA]</scope>
    <source>
        <strain evidence="1 2">PS0</strain>
    </source>
</reference>
<keyword evidence="2" id="KW-1185">Reference proteome</keyword>
<dbReference type="AlphaFoldDB" id="A0A7D5R2X7"/>
<dbReference type="EMBL" id="CP026995">
    <property type="protein sequence ID" value="QLH06520.1"/>
    <property type="molecule type" value="Genomic_DNA"/>
</dbReference>
<name>A0A7D5R2X7_9ARCH</name>
<dbReference type="Proteomes" id="UP000509478">
    <property type="component" value="Chromosome"/>
</dbReference>